<evidence type="ECO:0000256" key="1">
    <source>
        <dbReference type="ARBA" id="ARBA00004141"/>
    </source>
</evidence>
<keyword evidence="4 7" id="KW-0472">Membrane</keyword>
<organism evidence="9 10">
    <name type="scientific">Aspergillus pseudoustus</name>
    <dbReference type="NCBI Taxonomy" id="1810923"/>
    <lineage>
        <taxon>Eukaryota</taxon>
        <taxon>Fungi</taxon>
        <taxon>Dikarya</taxon>
        <taxon>Ascomycota</taxon>
        <taxon>Pezizomycotina</taxon>
        <taxon>Eurotiomycetes</taxon>
        <taxon>Eurotiomycetidae</taxon>
        <taxon>Eurotiales</taxon>
        <taxon>Aspergillaceae</taxon>
        <taxon>Aspergillus</taxon>
        <taxon>Aspergillus subgen. Nidulantes</taxon>
    </lineage>
</organism>
<feature type="domain" description="Rhodopsin" evidence="8">
    <location>
        <begin position="48"/>
        <end position="241"/>
    </location>
</feature>
<dbReference type="InterPro" id="IPR049326">
    <property type="entry name" value="Rhodopsin_dom_fungi"/>
</dbReference>
<dbReference type="PANTHER" id="PTHR33048">
    <property type="entry name" value="PTH11-LIKE INTEGRAL MEMBRANE PROTEIN (AFU_ORTHOLOGUE AFUA_5G11245)"/>
    <property type="match status" value="1"/>
</dbReference>
<feature type="compositionally biased region" description="Pro residues" evidence="6">
    <location>
        <begin position="9"/>
        <end position="21"/>
    </location>
</feature>
<accession>A0ABR4IKP7</accession>
<keyword evidence="2 7" id="KW-0812">Transmembrane</keyword>
<proteinExistence type="inferred from homology"/>
<feature type="transmembrane region" description="Helical" evidence="7">
    <location>
        <begin position="224"/>
        <end position="243"/>
    </location>
</feature>
<comment type="subcellular location">
    <subcellularLocation>
        <location evidence="1">Membrane</location>
        <topology evidence="1">Multi-pass membrane protein</topology>
    </subcellularLocation>
</comment>
<feature type="transmembrane region" description="Helical" evidence="7">
    <location>
        <begin position="114"/>
        <end position="134"/>
    </location>
</feature>
<name>A0ABR4IKP7_9EURO</name>
<evidence type="ECO:0000256" key="6">
    <source>
        <dbReference type="SAM" id="MobiDB-lite"/>
    </source>
</evidence>
<evidence type="ECO:0000256" key="4">
    <source>
        <dbReference type="ARBA" id="ARBA00023136"/>
    </source>
</evidence>
<comment type="caution">
    <text evidence="9">The sequence shown here is derived from an EMBL/GenBank/DDBJ whole genome shotgun (WGS) entry which is preliminary data.</text>
</comment>
<evidence type="ECO:0000259" key="8">
    <source>
        <dbReference type="Pfam" id="PF20684"/>
    </source>
</evidence>
<feature type="transmembrane region" description="Helical" evidence="7">
    <location>
        <begin position="32"/>
        <end position="52"/>
    </location>
</feature>
<feature type="transmembrane region" description="Helical" evidence="7">
    <location>
        <begin position="64"/>
        <end position="86"/>
    </location>
</feature>
<evidence type="ECO:0000313" key="9">
    <source>
        <dbReference type="EMBL" id="KAL2828321.1"/>
    </source>
</evidence>
<dbReference type="Pfam" id="PF20684">
    <property type="entry name" value="Fung_rhodopsin"/>
    <property type="match status" value="1"/>
</dbReference>
<evidence type="ECO:0000256" key="5">
    <source>
        <dbReference type="ARBA" id="ARBA00038359"/>
    </source>
</evidence>
<evidence type="ECO:0000256" key="7">
    <source>
        <dbReference type="SAM" id="Phobius"/>
    </source>
</evidence>
<gene>
    <name evidence="9" type="ORF">BJY01DRAFT_240953</name>
</gene>
<evidence type="ECO:0000256" key="2">
    <source>
        <dbReference type="ARBA" id="ARBA00022692"/>
    </source>
</evidence>
<keyword evidence="3 7" id="KW-1133">Transmembrane helix</keyword>
<evidence type="ECO:0000313" key="10">
    <source>
        <dbReference type="Proteomes" id="UP001610446"/>
    </source>
</evidence>
<feature type="region of interest" description="Disordered" evidence="6">
    <location>
        <begin position="1"/>
        <end position="21"/>
    </location>
</feature>
<dbReference type="Proteomes" id="UP001610446">
    <property type="component" value="Unassembled WGS sequence"/>
</dbReference>
<sequence length="247" mass="26636">MAPTNIPSVVPPPPGVTPNPDNPHARFKSANVIIAAVGISLCTVSLAMRIYTKALLLHRFWLDDVFIILAWVFSIATQSTILWAFYHAGYGLHIWDFTVPTLTTYLKTVAASSILYIPALAFAKLALLLLYHSIISPSSPKKSPIYLLYALGAIIISYSIALIAALIFACDPLDRAWDASVTRGSCINRNAVFLATAITNTASDVVLLGVAVWIVRGLRVTMGFWARVGLVFLLGVGGVYVSSSQTA</sequence>
<comment type="similarity">
    <text evidence="5">Belongs to the SAT4 family.</text>
</comment>
<dbReference type="EMBL" id="JBFXLU010000370">
    <property type="protein sequence ID" value="KAL2828321.1"/>
    <property type="molecule type" value="Genomic_DNA"/>
</dbReference>
<reference evidence="9 10" key="1">
    <citation type="submission" date="2024-07" db="EMBL/GenBank/DDBJ databases">
        <title>Section-level genome sequencing and comparative genomics of Aspergillus sections Usti and Cavernicolus.</title>
        <authorList>
            <consortium name="Lawrence Berkeley National Laboratory"/>
            <person name="Nybo J.L."/>
            <person name="Vesth T.C."/>
            <person name="Theobald S."/>
            <person name="Frisvad J.C."/>
            <person name="Larsen T.O."/>
            <person name="Kjaerboelling I."/>
            <person name="Rothschild-Mancinelli K."/>
            <person name="Lyhne E.K."/>
            <person name="Kogle M.E."/>
            <person name="Barry K."/>
            <person name="Clum A."/>
            <person name="Na H."/>
            <person name="Ledsgaard L."/>
            <person name="Lin J."/>
            <person name="Lipzen A."/>
            <person name="Kuo A."/>
            <person name="Riley R."/>
            <person name="Mondo S."/>
            <person name="Labutti K."/>
            <person name="Haridas S."/>
            <person name="Pangalinan J."/>
            <person name="Salamov A.A."/>
            <person name="Simmons B.A."/>
            <person name="Magnuson J.K."/>
            <person name="Chen J."/>
            <person name="Drula E."/>
            <person name="Henrissat B."/>
            <person name="Wiebenga A."/>
            <person name="Lubbers R.J."/>
            <person name="Gomes A.C."/>
            <person name="Makela M.R."/>
            <person name="Stajich J."/>
            <person name="Grigoriev I.V."/>
            <person name="Mortensen U.H."/>
            <person name="De Vries R.P."/>
            <person name="Baker S.E."/>
            <person name="Andersen M.R."/>
        </authorList>
    </citation>
    <scope>NUCLEOTIDE SEQUENCE [LARGE SCALE GENOMIC DNA]</scope>
    <source>
        <strain evidence="9 10">CBS 123904</strain>
    </source>
</reference>
<protein>
    <recommendedName>
        <fullName evidence="8">Rhodopsin domain-containing protein</fullName>
    </recommendedName>
</protein>
<feature type="transmembrane region" description="Helical" evidence="7">
    <location>
        <begin position="146"/>
        <end position="169"/>
    </location>
</feature>
<keyword evidence="10" id="KW-1185">Reference proteome</keyword>
<dbReference type="InterPro" id="IPR052337">
    <property type="entry name" value="SAT4-like"/>
</dbReference>
<evidence type="ECO:0000256" key="3">
    <source>
        <dbReference type="ARBA" id="ARBA00022989"/>
    </source>
</evidence>
<feature type="transmembrane region" description="Helical" evidence="7">
    <location>
        <begin position="191"/>
        <end position="215"/>
    </location>
</feature>
<dbReference type="PANTHER" id="PTHR33048:SF124">
    <property type="entry name" value="INTEGRAL MEMBRANE PROTEIN"/>
    <property type="match status" value="1"/>
</dbReference>